<accession>A0A835H3A0</accession>
<proteinExistence type="inferred from homology"/>
<dbReference type="GO" id="GO:0010344">
    <property type="term" value="P:seed oilbody biogenesis"/>
    <property type="evidence" value="ECO:0007669"/>
    <property type="project" value="TreeGrafter"/>
</dbReference>
<evidence type="ECO:0000256" key="7">
    <source>
        <dbReference type="RuleBase" id="RU000540"/>
    </source>
</evidence>
<evidence type="ECO:0000256" key="6">
    <source>
        <dbReference type="ARBA" id="ARBA00023136"/>
    </source>
</evidence>
<name>A0A835H3A0_9MAGN</name>
<dbReference type="AlphaFoldDB" id="A0A835H3A0"/>
<dbReference type="GO" id="GO:0019915">
    <property type="term" value="P:lipid storage"/>
    <property type="evidence" value="ECO:0007669"/>
    <property type="project" value="TreeGrafter"/>
</dbReference>
<evidence type="ECO:0000256" key="5">
    <source>
        <dbReference type="ARBA" id="ARBA00022989"/>
    </source>
</evidence>
<sequence length="168" mass="17794">MAEHQGQHHPGQQHVPTDSIKSMLPDKGPKATQVIAVITLFPLGGLLLTLAGLTLAGTVIALVLATPVFILFSPVIVPAAITIGLAVIGFLTSGAFGLTGMSALAWIMNYVRQVSGKVAQQLGEKVQQMPDQMEAAKRRMQETSGQLGQRTKEISQQAQARSQEGGRT</sequence>
<dbReference type="GO" id="GO:0016020">
    <property type="term" value="C:membrane"/>
    <property type="evidence" value="ECO:0007669"/>
    <property type="project" value="UniProtKB-SubCell"/>
</dbReference>
<feature type="region of interest" description="Disordered" evidence="8">
    <location>
        <begin position="1"/>
        <end position="26"/>
    </location>
</feature>
<feature type="region of interest" description="Disordered" evidence="8">
    <location>
        <begin position="130"/>
        <end position="168"/>
    </location>
</feature>
<keyword evidence="4 9" id="KW-0812">Transmembrane</keyword>
<feature type="transmembrane region" description="Helical" evidence="9">
    <location>
        <begin position="83"/>
        <end position="107"/>
    </location>
</feature>
<dbReference type="Pfam" id="PF01277">
    <property type="entry name" value="Oleosin"/>
    <property type="match status" value="1"/>
</dbReference>
<gene>
    <name evidence="10" type="ORF">IFM89_008466</name>
</gene>
<dbReference type="EMBL" id="JADFTS010000008">
    <property type="protein sequence ID" value="KAF9591816.1"/>
    <property type="molecule type" value="Genomic_DNA"/>
</dbReference>
<dbReference type="InterPro" id="IPR000136">
    <property type="entry name" value="Oleosin"/>
</dbReference>
<comment type="similarity">
    <text evidence="2 7">Belongs to the oleosin family.</text>
</comment>
<dbReference type="GO" id="GO:0012511">
    <property type="term" value="C:monolayer-surrounded lipid storage body"/>
    <property type="evidence" value="ECO:0007669"/>
    <property type="project" value="InterPro"/>
</dbReference>
<protein>
    <recommendedName>
        <fullName evidence="7">Oleosin</fullName>
    </recommendedName>
</protein>
<evidence type="ECO:0000256" key="4">
    <source>
        <dbReference type="ARBA" id="ARBA00022692"/>
    </source>
</evidence>
<keyword evidence="6 9" id="KW-0472">Membrane</keyword>
<keyword evidence="5 9" id="KW-1133">Transmembrane helix</keyword>
<dbReference type="GO" id="GO:0050826">
    <property type="term" value="P:response to freezing"/>
    <property type="evidence" value="ECO:0007669"/>
    <property type="project" value="TreeGrafter"/>
</dbReference>
<evidence type="ECO:0000256" key="2">
    <source>
        <dbReference type="ARBA" id="ARBA00010858"/>
    </source>
</evidence>
<feature type="transmembrane region" description="Helical" evidence="9">
    <location>
        <begin position="31"/>
        <end position="51"/>
    </location>
</feature>
<dbReference type="PROSITE" id="PS00811">
    <property type="entry name" value="OLEOSINS"/>
    <property type="match status" value="1"/>
</dbReference>
<comment type="subcellular location">
    <subcellularLocation>
        <location evidence="7">Lipid droplet</location>
    </subcellularLocation>
    <subcellularLocation>
        <location evidence="7">Membrane</location>
        <topology evidence="7">Multi-pass membrane protein</topology>
    </subcellularLocation>
</comment>
<comment type="caution">
    <text evidence="10">The sequence shown here is derived from an EMBL/GenBank/DDBJ whole genome shotgun (WGS) entry which is preliminary data.</text>
</comment>
<dbReference type="PANTHER" id="PTHR33203">
    <property type="entry name" value="OLEOSIN"/>
    <property type="match status" value="1"/>
</dbReference>
<evidence type="ECO:0000313" key="10">
    <source>
        <dbReference type="EMBL" id="KAF9591816.1"/>
    </source>
</evidence>
<feature type="transmembrane region" description="Helical" evidence="9">
    <location>
        <begin position="58"/>
        <end position="77"/>
    </location>
</feature>
<dbReference type="OrthoDB" id="1929188at2759"/>
<dbReference type="Proteomes" id="UP000631114">
    <property type="component" value="Unassembled WGS sequence"/>
</dbReference>
<feature type="compositionally biased region" description="Polar residues" evidence="8">
    <location>
        <begin position="142"/>
        <end position="162"/>
    </location>
</feature>
<comment type="function">
    <text evidence="1">May have a structural role to stabilize the lipid body during desiccation of the seed by preventing coalescence of the oil. Probably interacts with both lipid and phospholipid moieties of lipid bodies. May also provide recognition signals for specific lipase anchorage in lipolysis during seedling growth.</text>
</comment>
<keyword evidence="3 7" id="KW-0551">Lipid droplet</keyword>
<keyword evidence="11" id="KW-1185">Reference proteome</keyword>
<evidence type="ECO:0000256" key="3">
    <source>
        <dbReference type="ARBA" id="ARBA00022677"/>
    </source>
</evidence>
<evidence type="ECO:0000256" key="9">
    <source>
        <dbReference type="SAM" id="Phobius"/>
    </source>
</evidence>
<evidence type="ECO:0000313" key="11">
    <source>
        <dbReference type="Proteomes" id="UP000631114"/>
    </source>
</evidence>
<evidence type="ECO:0000256" key="1">
    <source>
        <dbReference type="ARBA" id="ARBA00002582"/>
    </source>
</evidence>
<evidence type="ECO:0000256" key="8">
    <source>
        <dbReference type="SAM" id="MobiDB-lite"/>
    </source>
</evidence>
<reference evidence="10 11" key="1">
    <citation type="submission" date="2020-10" db="EMBL/GenBank/DDBJ databases">
        <title>The Coptis chinensis genome and diversification of protoberbering-type alkaloids.</title>
        <authorList>
            <person name="Wang B."/>
            <person name="Shu S."/>
            <person name="Song C."/>
            <person name="Liu Y."/>
        </authorList>
    </citation>
    <scope>NUCLEOTIDE SEQUENCE [LARGE SCALE GENOMIC DNA]</scope>
    <source>
        <strain evidence="10">HL-2020</strain>
        <tissue evidence="10">Leaf</tissue>
    </source>
</reference>
<organism evidence="10 11">
    <name type="scientific">Coptis chinensis</name>
    <dbReference type="NCBI Taxonomy" id="261450"/>
    <lineage>
        <taxon>Eukaryota</taxon>
        <taxon>Viridiplantae</taxon>
        <taxon>Streptophyta</taxon>
        <taxon>Embryophyta</taxon>
        <taxon>Tracheophyta</taxon>
        <taxon>Spermatophyta</taxon>
        <taxon>Magnoliopsida</taxon>
        <taxon>Ranunculales</taxon>
        <taxon>Ranunculaceae</taxon>
        <taxon>Coptidoideae</taxon>
        <taxon>Coptis</taxon>
    </lineage>
</organism>
<dbReference type="PANTHER" id="PTHR33203:SF44">
    <property type="entry name" value="OLEOSIN 20.3 KDA"/>
    <property type="match status" value="1"/>
</dbReference>